<proteinExistence type="predicted"/>
<dbReference type="RefSeq" id="WP_346758437.1">
    <property type="nucleotide sequence ID" value="NZ_JAUJEB010000002.1"/>
</dbReference>
<evidence type="ECO:0000259" key="1">
    <source>
        <dbReference type="Pfam" id="PF04542"/>
    </source>
</evidence>
<protein>
    <submittedName>
        <fullName evidence="2">Sigma-70 family RNA polymerase sigma factor</fullName>
    </submittedName>
</protein>
<dbReference type="InterPro" id="IPR007627">
    <property type="entry name" value="RNA_pol_sigma70_r2"/>
</dbReference>
<comment type="caution">
    <text evidence="2">The sequence shown here is derived from an EMBL/GenBank/DDBJ whole genome shotgun (WGS) entry which is preliminary data.</text>
</comment>
<organism evidence="2 3">
    <name type="scientific">Agaribacillus aureus</name>
    <dbReference type="NCBI Taxonomy" id="3051825"/>
    <lineage>
        <taxon>Bacteria</taxon>
        <taxon>Pseudomonadati</taxon>
        <taxon>Bacteroidota</taxon>
        <taxon>Cytophagia</taxon>
        <taxon>Cytophagales</taxon>
        <taxon>Splendidivirgaceae</taxon>
        <taxon>Agaribacillus</taxon>
    </lineage>
</organism>
<feature type="domain" description="RNA polymerase sigma-70 region 2" evidence="1">
    <location>
        <begin position="23"/>
        <end position="88"/>
    </location>
</feature>
<dbReference type="Proteomes" id="UP001172083">
    <property type="component" value="Unassembled WGS sequence"/>
</dbReference>
<name>A0ABT8L5S5_9BACT</name>
<sequence>MSYSLNTLAESLRYDREATFEKLYEQSFPTVANLVFSLGGSRADAQDMFQDALIIFYEKVMEKPDLITSSVHSYVLGIVKHLWIRKYHNDRKFISMSAWESEITIPADFYEPKESVFHLADYLAMAGKKCMALLEAFYYKKKSLKEIAASFGFSGIRSATSQKFKCLEKVRKQVKEKNLTYEQLHV</sequence>
<dbReference type="EMBL" id="JAUJEB010000002">
    <property type="protein sequence ID" value="MDN5213097.1"/>
    <property type="molecule type" value="Genomic_DNA"/>
</dbReference>
<accession>A0ABT8L5S5</accession>
<evidence type="ECO:0000313" key="3">
    <source>
        <dbReference type="Proteomes" id="UP001172083"/>
    </source>
</evidence>
<dbReference type="SUPFAM" id="SSF88946">
    <property type="entry name" value="Sigma2 domain of RNA polymerase sigma factors"/>
    <property type="match status" value="1"/>
</dbReference>
<reference evidence="2" key="1">
    <citation type="submission" date="2023-06" db="EMBL/GenBank/DDBJ databases">
        <title>Genomic of Agaribacillus aureum.</title>
        <authorList>
            <person name="Wang G."/>
        </authorList>
    </citation>
    <scope>NUCLEOTIDE SEQUENCE</scope>
    <source>
        <strain evidence="2">BMA12</strain>
    </source>
</reference>
<dbReference type="Pfam" id="PF04542">
    <property type="entry name" value="Sigma70_r2"/>
    <property type="match status" value="1"/>
</dbReference>
<evidence type="ECO:0000313" key="2">
    <source>
        <dbReference type="EMBL" id="MDN5213097.1"/>
    </source>
</evidence>
<keyword evidence="3" id="KW-1185">Reference proteome</keyword>
<dbReference type="Gene3D" id="1.10.1740.10">
    <property type="match status" value="1"/>
</dbReference>
<dbReference type="InterPro" id="IPR013325">
    <property type="entry name" value="RNA_pol_sigma_r2"/>
</dbReference>
<gene>
    <name evidence="2" type="ORF">QQ020_13605</name>
</gene>